<dbReference type="Gene3D" id="2.60.120.10">
    <property type="entry name" value="Jelly Rolls"/>
    <property type="match status" value="1"/>
</dbReference>
<dbReference type="PANTHER" id="PTHR33387:SF3">
    <property type="entry name" value="DUF985 DOMAIN-CONTAINING PROTEIN"/>
    <property type="match status" value="1"/>
</dbReference>
<evidence type="ECO:0000313" key="2">
    <source>
        <dbReference type="EMBL" id="SHK03833.1"/>
    </source>
</evidence>
<dbReference type="PANTHER" id="PTHR33387">
    <property type="entry name" value="RMLC-LIKE JELLY ROLL FOLD PROTEIN"/>
    <property type="match status" value="1"/>
</dbReference>
<dbReference type="InterPro" id="IPR011051">
    <property type="entry name" value="RmlC_Cupin_sf"/>
</dbReference>
<dbReference type="RefSeq" id="WP_317045094.1">
    <property type="nucleotide sequence ID" value="NZ_FQYV01000043.1"/>
</dbReference>
<name>A0A1M6P7B8_9FLAO</name>
<proteinExistence type="predicted"/>
<organism evidence="2 3">
    <name type="scientific">Aequorivita viscosa</name>
    <dbReference type="NCBI Taxonomy" id="797419"/>
    <lineage>
        <taxon>Bacteria</taxon>
        <taxon>Pseudomonadati</taxon>
        <taxon>Bacteroidota</taxon>
        <taxon>Flavobacteriia</taxon>
        <taxon>Flavobacteriales</taxon>
        <taxon>Flavobacteriaceae</taxon>
        <taxon>Aequorivita</taxon>
    </lineage>
</organism>
<gene>
    <name evidence="2" type="ORF">SAMN04487908_1438</name>
</gene>
<dbReference type="InterPro" id="IPR009327">
    <property type="entry name" value="Cupin_DUF985"/>
</dbReference>
<keyword evidence="3" id="KW-1185">Reference proteome</keyword>
<dbReference type="InterPro" id="IPR039935">
    <property type="entry name" value="YML079W-like"/>
</dbReference>
<feature type="domain" description="DUF985" evidence="1">
    <location>
        <begin position="15"/>
        <end position="154"/>
    </location>
</feature>
<dbReference type="CDD" id="cd06121">
    <property type="entry name" value="cupin_YML079wp"/>
    <property type="match status" value="1"/>
</dbReference>
<dbReference type="STRING" id="797419.SAMN05216556_1109"/>
<evidence type="ECO:0000259" key="1">
    <source>
        <dbReference type="Pfam" id="PF06172"/>
    </source>
</evidence>
<dbReference type="SUPFAM" id="SSF51182">
    <property type="entry name" value="RmlC-like cupins"/>
    <property type="match status" value="1"/>
</dbReference>
<reference evidence="3" key="1">
    <citation type="submission" date="2016-11" db="EMBL/GenBank/DDBJ databases">
        <authorList>
            <person name="Varghese N."/>
            <person name="Submissions S."/>
        </authorList>
    </citation>
    <scope>NUCLEOTIDE SEQUENCE [LARGE SCALE GENOMIC DNA]</scope>
    <source>
        <strain evidence="3">DSM 26349</strain>
    </source>
</reference>
<dbReference type="AlphaFoldDB" id="A0A1M6P7B8"/>
<accession>A0A1M6P7B8</accession>
<protein>
    <recommendedName>
        <fullName evidence="1">DUF985 domain-containing protein</fullName>
    </recommendedName>
</protein>
<evidence type="ECO:0000313" key="3">
    <source>
        <dbReference type="Proteomes" id="UP000184172"/>
    </source>
</evidence>
<dbReference type="Pfam" id="PF06172">
    <property type="entry name" value="Cupin_5"/>
    <property type="match status" value="1"/>
</dbReference>
<dbReference type="InterPro" id="IPR014710">
    <property type="entry name" value="RmlC-like_jellyroll"/>
</dbReference>
<dbReference type="EMBL" id="FQYV01000043">
    <property type="protein sequence ID" value="SHK03833.1"/>
    <property type="molecule type" value="Genomic_DNA"/>
</dbReference>
<sequence>MYIAKNNEYYMAPIEYLIEKLELQPHPEGGYFKETYRSVGEINKDSLGNEYSGKRNYSTCIYFLMTSNNFSSFHKVNQDEIWHFYEGAPIQLHVISENGEYSAYTIGRNFSKGEMPQLVVAGGCWFAAEVSEKDSYSLVGCTVAPGFDFADFTLPSRKDLVSKYPKHEKLITRLTHQ</sequence>
<dbReference type="Proteomes" id="UP000184172">
    <property type="component" value="Unassembled WGS sequence"/>
</dbReference>